<evidence type="ECO:0000256" key="2">
    <source>
        <dbReference type="ARBA" id="ARBA00022946"/>
    </source>
</evidence>
<dbReference type="Proteomes" id="UP000738431">
    <property type="component" value="Chromosome"/>
</dbReference>
<accession>A0ABZ1CBF6</accession>
<feature type="domain" description="Prokaryotic-type class I peptide chain release factors" evidence="4">
    <location>
        <begin position="16"/>
        <end position="129"/>
    </location>
</feature>
<evidence type="ECO:0000313" key="6">
    <source>
        <dbReference type="Proteomes" id="UP000738431"/>
    </source>
</evidence>
<feature type="region of interest" description="Disordered" evidence="3">
    <location>
        <begin position="90"/>
        <end position="130"/>
    </location>
</feature>
<evidence type="ECO:0000313" key="5">
    <source>
        <dbReference type="EMBL" id="WRQ88786.1"/>
    </source>
</evidence>
<name>A0ABZ1CBF6_9BACT</name>
<dbReference type="Pfam" id="PF00472">
    <property type="entry name" value="RF-1"/>
    <property type="match status" value="1"/>
</dbReference>
<evidence type="ECO:0000256" key="3">
    <source>
        <dbReference type="SAM" id="MobiDB-lite"/>
    </source>
</evidence>
<dbReference type="PANTHER" id="PTHR46203">
    <property type="entry name" value="PROBABLE PEPTIDE CHAIN RELEASE FACTOR C12ORF65"/>
    <property type="match status" value="1"/>
</dbReference>
<reference evidence="5 6" key="2">
    <citation type="submission" date="2023-12" db="EMBL/GenBank/DDBJ databases">
        <title>Description of an unclassified Opitutus bacterium of Verrucomicrobiota.</title>
        <authorList>
            <person name="Zhang D.-F."/>
        </authorList>
    </citation>
    <scope>NUCLEOTIDE SEQUENCE [LARGE SCALE GENOMIC DNA]</scope>
    <source>
        <strain evidence="5 6">WL0086</strain>
    </source>
</reference>
<sequence>MDLPPQIEERLQHLGVEAHEVEERFVRGAGPGGQKINKTASTVVLRHGDSGVEVRRQTERSQAVNRRLAWLALCEKLEERRNAARAAVLAAREKEKRRKRGKSAATKRRQVESKRRKSVVKQRRGRVTDE</sequence>
<dbReference type="EMBL" id="CP139781">
    <property type="protein sequence ID" value="WRQ88786.1"/>
    <property type="molecule type" value="Genomic_DNA"/>
</dbReference>
<comment type="similarity">
    <text evidence="1">Belongs to the prokaryotic/mitochondrial release factor family.</text>
</comment>
<dbReference type="SUPFAM" id="SSF75620">
    <property type="entry name" value="Release factor"/>
    <property type="match status" value="1"/>
</dbReference>
<evidence type="ECO:0000259" key="4">
    <source>
        <dbReference type="Pfam" id="PF00472"/>
    </source>
</evidence>
<dbReference type="InterPro" id="IPR052405">
    <property type="entry name" value="Mito_Transl_Release_Factor"/>
</dbReference>
<dbReference type="RefSeq" id="WP_221031884.1">
    <property type="nucleotide sequence ID" value="NZ_CP139781.1"/>
</dbReference>
<evidence type="ECO:0000256" key="1">
    <source>
        <dbReference type="ARBA" id="ARBA00010835"/>
    </source>
</evidence>
<proteinExistence type="inferred from homology"/>
<protein>
    <submittedName>
        <fullName evidence="5">Peptide chain release factor-like protein</fullName>
    </submittedName>
</protein>
<keyword evidence="6" id="KW-1185">Reference proteome</keyword>
<dbReference type="InterPro" id="IPR000352">
    <property type="entry name" value="Pep_chain_release_fac_I"/>
</dbReference>
<dbReference type="PANTHER" id="PTHR46203:SF1">
    <property type="entry name" value="MITOCHONDRIAL TRANSLATION RELEASE FACTOR IN RESCUE"/>
    <property type="match status" value="1"/>
</dbReference>
<feature type="compositionally biased region" description="Basic residues" evidence="3">
    <location>
        <begin position="95"/>
        <end position="130"/>
    </location>
</feature>
<dbReference type="InterPro" id="IPR045853">
    <property type="entry name" value="Pep_chain_release_fac_I_sf"/>
</dbReference>
<organism evidence="5 6">
    <name type="scientific">Actomonas aquatica</name>
    <dbReference type="NCBI Taxonomy" id="2866162"/>
    <lineage>
        <taxon>Bacteria</taxon>
        <taxon>Pseudomonadati</taxon>
        <taxon>Verrucomicrobiota</taxon>
        <taxon>Opitutia</taxon>
        <taxon>Opitutales</taxon>
        <taxon>Opitutaceae</taxon>
        <taxon>Actomonas</taxon>
    </lineage>
</organism>
<dbReference type="Gene3D" id="3.30.160.20">
    <property type="match status" value="1"/>
</dbReference>
<gene>
    <name evidence="5" type="ORF">K1X11_005175</name>
</gene>
<reference evidence="5 6" key="1">
    <citation type="submission" date="2021-08" db="EMBL/GenBank/DDBJ databases">
        <authorList>
            <person name="Zhang D."/>
            <person name="Zhang A."/>
            <person name="Wang L."/>
        </authorList>
    </citation>
    <scope>NUCLEOTIDE SEQUENCE [LARGE SCALE GENOMIC DNA]</scope>
    <source>
        <strain evidence="5 6">WL0086</strain>
    </source>
</reference>
<keyword evidence="2" id="KW-0809">Transit peptide</keyword>